<evidence type="ECO:0000313" key="1">
    <source>
        <dbReference type="EMBL" id="QSQ10791.1"/>
    </source>
</evidence>
<evidence type="ECO:0008006" key="3">
    <source>
        <dbReference type="Google" id="ProtNLM"/>
    </source>
</evidence>
<gene>
    <name evidence="1" type="ORF">JY572_20360</name>
</gene>
<dbReference type="EMBL" id="CP071091">
    <property type="protein sequence ID" value="QSQ10791.1"/>
    <property type="molecule type" value="Genomic_DNA"/>
</dbReference>
<dbReference type="Proteomes" id="UP000663090">
    <property type="component" value="Chromosome"/>
</dbReference>
<name>A0ABX7MWW7_9BACT</name>
<dbReference type="RefSeq" id="WP_206712558.1">
    <property type="nucleotide sequence ID" value="NZ_CP071091.1"/>
</dbReference>
<accession>A0ABX7MWW7</accession>
<keyword evidence="2" id="KW-1185">Reference proteome</keyword>
<reference evidence="1 2" key="1">
    <citation type="submission" date="2021-02" db="EMBL/GenBank/DDBJ databases">
        <title>De Novo genome assembly of isolated myxobacteria.</title>
        <authorList>
            <person name="Stevens D.C."/>
        </authorList>
    </citation>
    <scope>NUCLEOTIDE SEQUENCE [LARGE SCALE GENOMIC DNA]</scope>
    <source>
        <strain evidence="1 2">SCHIC003</strain>
    </source>
</reference>
<dbReference type="PROSITE" id="PS51257">
    <property type="entry name" value="PROKAR_LIPOPROTEIN"/>
    <property type="match status" value="1"/>
</dbReference>
<proteinExistence type="predicted"/>
<organism evidence="1 2">
    <name type="scientific">Myxococcus landrumensis</name>
    <dbReference type="NCBI Taxonomy" id="2813577"/>
    <lineage>
        <taxon>Bacteria</taxon>
        <taxon>Pseudomonadati</taxon>
        <taxon>Myxococcota</taxon>
        <taxon>Myxococcia</taxon>
        <taxon>Myxococcales</taxon>
        <taxon>Cystobacterineae</taxon>
        <taxon>Myxococcaceae</taxon>
        <taxon>Myxococcus</taxon>
    </lineage>
</organism>
<protein>
    <recommendedName>
        <fullName evidence="3">Lipoprotein</fullName>
    </recommendedName>
</protein>
<sequence>MRRWMLPLFALLTACDARLESLAQTVHVFVPETVETSGPRVPVLYLEKDRALFLPHGAGGGRPVELRPSEVAALRSRGDIVVIAVDSEPAPLEVQLSDGHTRYVTHLGGS</sequence>
<evidence type="ECO:0000313" key="2">
    <source>
        <dbReference type="Proteomes" id="UP000663090"/>
    </source>
</evidence>